<keyword evidence="6" id="KW-0238">DNA-binding</keyword>
<feature type="domain" description="TF-B3" evidence="10">
    <location>
        <begin position="200"/>
        <end position="301"/>
    </location>
</feature>
<feature type="region of interest" description="Disordered" evidence="9">
    <location>
        <begin position="470"/>
        <end position="511"/>
    </location>
</feature>
<evidence type="ECO:0000256" key="7">
    <source>
        <dbReference type="ARBA" id="ARBA00023163"/>
    </source>
</evidence>
<evidence type="ECO:0000256" key="3">
    <source>
        <dbReference type="ARBA" id="ARBA00022771"/>
    </source>
</evidence>
<feature type="compositionally biased region" description="Basic and acidic residues" evidence="9">
    <location>
        <begin position="475"/>
        <end position="485"/>
    </location>
</feature>
<dbReference type="GO" id="GO:0005634">
    <property type="term" value="C:nucleus"/>
    <property type="evidence" value="ECO:0007669"/>
    <property type="project" value="UniProtKB-SubCell"/>
</dbReference>
<keyword evidence="5" id="KW-0805">Transcription regulation</keyword>
<dbReference type="OMA" id="IDIMCIG"/>
<evidence type="ECO:0000256" key="9">
    <source>
        <dbReference type="SAM" id="MobiDB-lite"/>
    </source>
</evidence>
<evidence type="ECO:0000313" key="11">
    <source>
        <dbReference type="EMBL" id="KAH7436185.1"/>
    </source>
</evidence>
<dbReference type="InterPro" id="IPR003340">
    <property type="entry name" value="B3_DNA-bd"/>
</dbReference>
<accession>A0A8T2URG8</accession>
<dbReference type="PROSITE" id="PS50863">
    <property type="entry name" value="B3"/>
    <property type="match status" value="1"/>
</dbReference>
<comment type="caution">
    <text evidence="11">The sequence shown here is derived from an EMBL/GenBank/DDBJ whole genome shotgun (WGS) entry which is preliminary data.</text>
</comment>
<dbReference type="InterPro" id="IPR015300">
    <property type="entry name" value="DNA-bd_pseudobarrel_sf"/>
</dbReference>
<dbReference type="GO" id="GO:0003677">
    <property type="term" value="F:DNA binding"/>
    <property type="evidence" value="ECO:0007669"/>
    <property type="project" value="UniProtKB-KW"/>
</dbReference>
<keyword evidence="3" id="KW-0863">Zinc-finger</keyword>
<evidence type="ECO:0000256" key="2">
    <source>
        <dbReference type="ARBA" id="ARBA00022723"/>
    </source>
</evidence>
<feature type="region of interest" description="Disordered" evidence="9">
    <location>
        <begin position="694"/>
        <end position="713"/>
    </location>
</feature>
<organism evidence="11 12">
    <name type="scientific">Ceratopteris richardii</name>
    <name type="common">Triangle waterfern</name>
    <dbReference type="NCBI Taxonomy" id="49495"/>
    <lineage>
        <taxon>Eukaryota</taxon>
        <taxon>Viridiplantae</taxon>
        <taxon>Streptophyta</taxon>
        <taxon>Embryophyta</taxon>
        <taxon>Tracheophyta</taxon>
        <taxon>Polypodiopsida</taxon>
        <taxon>Polypodiidae</taxon>
        <taxon>Polypodiales</taxon>
        <taxon>Pteridineae</taxon>
        <taxon>Pteridaceae</taxon>
        <taxon>Parkerioideae</taxon>
        <taxon>Ceratopteris</taxon>
    </lineage>
</organism>
<dbReference type="OrthoDB" id="757982at2759"/>
<dbReference type="Pfam" id="PF02362">
    <property type="entry name" value="B3"/>
    <property type="match status" value="1"/>
</dbReference>
<dbReference type="PANTHER" id="PTHR46245">
    <property type="entry name" value="B3 DOMAIN-CONTAINING PROTEIN OS07G0563300"/>
    <property type="match status" value="1"/>
</dbReference>
<keyword evidence="12" id="KW-1185">Reference proteome</keyword>
<name>A0A8T2URG8_CERRI</name>
<evidence type="ECO:0000313" key="12">
    <source>
        <dbReference type="Proteomes" id="UP000825935"/>
    </source>
</evidence>
<evidence type="ECO:0000256" key="4">
    <source>
        <dbReference type="ARBA" id="ARBA00022833"/>
    </source>
</evidence>
<reference evidence="11" key="1">
    <citation type="submission" date="2021-08" db="EMBL/GenBank/DDBJ databases">
        <title>WGS assembly of Ceratopteris richardii.</title>
        <authorList>
            <person name="Marchant D.B."/>
            <person name="Chen G."/>
            <person name="Jenkins J."/>
            <person name="Shu S."/>
            <person name="Leebens-Mack J."/>
            <person name="Grimwood J."/>
            <person name="Schmutz J."/>
            <person name="Soltis P."/>
            <person name="Soltis D."/>
            <person name="Chen Z.-H."/>
        </authorList>
    </citation>
    <scope>NUCLEOTIDE SEQUENCE</scope>
    <source>
        <strain evidence="11">Whitten #5841</strain>
        <tissue evidence="11">Leaf</tissue>
    </source>
</reference>
<dbReference type="SMART" id="SM01019">
    <property type="entry name" value="B3"/>
    <property type="match status" value="1"/>
</dbReference>
<evidence type="ECO:0000259" key="10">
    <source>
        <dbReference type="PROSITE" id="PS50863"/>
    </source>
</evidence>
<dbReference type="EMBL" id="CM035410">
    <property type="protein sequence ID" value="KAH7436185.1"/>
    <property type="molecule type" value="Genomic_DNA"/>
</dbReference>
<feature type="compositionally biased region" description="Polar residues" evidence="9">
    <location>
        <begin position="500"/>
        <end position="511"/>
    </location>
</feature>
<dbReference type="AlphaFoldDB" id="A0A8T2URG8"/>
<gene>
    <name evidence="11" type="ORF">KP509_05G007100</name>
</gene>
<keyword evidence="7" id="KW-0804">Transcription</keyword>
<evidence type="ECO:0000256" key="8">
    <source>
        <dbReference type="ARBA" id="ARBA00023242"/>
    </source>
</evidence>
<keyword evidence="8" id="KW-0539">Nucleus</keyword>
<dbReference type="Gene3D" id="2.40.330.10">
    <property type="entry name" value="DNA-binding pseudobarrel domain"/>
    <property type="match status" value="1"/>
</dbReference>
<proteinExistence type="predicted"/>
<dbReference type="GO" id="GO:0008270">
    <property type="term" value="F:zinc ion binding"/>
    <property type="evidence" value="ECO:0007669"/>
    <property type="project" value="UniProtKB-KW"/>
</dbReference>
<dbReference type="PANTHER" id="PTHR46245:SF20">
    <property type="entry name" value="TF-B3 DOMAIN-CONTAINING PROTEIN"/>
    <property type="match status" value="1"/>
</dbReference>
<keyword evidence="4" id="KW-0862">Zinc</keyword>
<keyword evidence="2" id="KW-0479">Metal-binding</keyword>
<dbReference type="GO" id="GO:0006355">
    <property type="term" value="P:regulation of DNA-templated transcription"/>
    <property type="evidence" value="ECO:0007669"/>
    <property type="project" value="UniProtKB-ARBA"/>
</dbReference>
<comment type="subcellular location">
    <subcellularLocation>
        <location evidence="1">Nucleus</location>
    </subcellularLocation>
</comment>
<protein>
    <recommendedName>
        <fullName evidence="10">TF-B3 domain-containing protein</fullName>
    </recommendedName>
</protein>
<evidence type="ECO:0000256" key="5">
    <source>
        <dbReference type="ARBA" id="ARBA00023015"/>
    </source>
</evidence>
<dbReference type="FunFam" id="2.40.330.10:FF:000006">
    <property type="entry name" value="B3 domain-containing transcription repressor VAL1"/>
    <property type="match status" value="1"/>
</dbReference>
<dbReference type="SUPFAM" id="SSF101936">
    <property type="entry name" value="DNA-binding pseudobarrel domain"/>
    <property type="match status" value="1"/>
</dbReference>
<evidence type="ECO:0000256" key="1">
    <source>
        <dbReference type="ARBA" id="ARBA00004123"/>
    </source>
</evidence>
<evidence type="ECO:0000256" key="6">
    <source>
        <dbReference type="ARBA" id="ARBA00023125"/>
    </source>
</evidence>
<dbReference type="CDD" id="cd10017">
    <property type="entry name" value="B3_DNA"/>
    <property type="match status" value="1"/>
</dbReference>
<sequence>MDAKVTENIEINVTGFGQMQPNECSSLEQDMPTSSQDECLTFNAIGLNTSMREDIEIKESTQIDIMCIGAGLKDTPDLAGVCCRAPSEASIKDIPEFYGSSSIFSNSVGSITHDKRSFELHSSKWNKQALEAIQTAERYNVRDVETSKESVSQGPLQVLRPLGEGRGRNHMLPRYWPRMTEKELQQLITQDSNCKVIPLFEKVLSASDAGKVGRLVLPKACAEAYFPPISQPEGVPLAVQDIIGKEWVFQFRFWPNNNSRMYVLEGITPCIQSMHLQAGDTVIFSRLDPEGKLLLGYRRASNLATNEGNQKPVVPGLTWPARIKSMSSVFSKVSKQADEMFTQFEWNDKFQQYNTSIADNFYKLQSLEKSGFKSQSGTCTESLISEKRKGKDVVPKIKRQEIDAEKVEFRKSWEAVQNLLISPPNVTPTIVTVDGYDFEEYEEPPVLGTEKAYIDCSACLCSEQDLQRGSNNPVLKDDKEGKGSKNDLSLEATGKKDNIPVSTNSSQTRSGLETLASIATAEGNNNDSMTSSATITTKHPRHRPGCSCIVCIQPPSGQGPKHKPNCDCNVCTMVKRRFQTLMLRRKKLQSERTAESAPQKNHPLLTDSSVGERKPNEQGSCMERSLQGFVPHLYPNTFAQSAAGFCKGSGPHSLLQSMKSHLIRSASPNFEQNPTKRPPARDADSNYQQFHCKGAPFDLNSQPDREEDMSRGGHPVSMKSLLLNATYPLDAYLKEQGLTSLASYDPGKCGLDSHDGETRIVKESGQEIEFPAVMREF</sequence>
<feature type="region of interest" description="Disordered" evidence="9">
    <location>
        <begin position="586"/>
        <end position="619"/>
    </location>
</feature>
<dbReference type="Proteomes" id="UP000825935">
    <property type="component" value="Chromosome 5"/>
</dbReference>